<evidence type="ECO:0000313" key="3">
    <source>
        <dbReference type="Proteomes" id="UP000503129"/>
    </source>
</evidence>
<proteinExistence type="predicted"/>
<reference evidence="2 3" key="1">
    <citation type="submission" date="2018-06" db="EMBL/GenBank/DDBJ databases">
        <title>Comparative genomics of Brasilonema spp. strains.</title>
        <authorList>
            <person name="Alvarenga D.O."/>
            <person name="Fiore M.F."/>
            <person name="Varani A.M."/>
        </authorList>
    </citation>
    <scope>NUCLEOTIDE SEQUENCE [LARGE SCALE GENOMIC DNA]</scope>
    <source>
        <strain evidence="2 3">CENA114</strain>
    </source>
</reference>
<organism evidence="2 3">
    <name type="scientific">Brasilonema sennae CENA114</name>
    <dbReference type="NCBI Taxonomy" id="415709"/>
    <lineage>
        <taxon>Bacteria</taxon>
        <taxon>Bacillati</taxon>
        <taxon>Cyanobacteriota</taxon>
        <taxon>Cyanophyceae</taxon>
        <taxon>Nostocales</taxon>
        <taxon>Scytonemataceae</taxon>
        <taxon>Brasilonema</taxon>
        <taxon>Bromeliae group (in: Brasilonema)</taxon>
    </lineage>
</organism>
<sequence>MSLQLTVNGSDYPVDKKTEYVDRREVMNQETKQAVADLTKALLSVSTLVNALEDSVRVSTVLNGKFTSELGGFSCSTNSFGIKDLLNKITTRLDMRQLEFCPKILHNMTTFEHVVSNRLALTPDYWSNFQAPMELLSNVDEIVDEVVNHSLESYFKRSEVISFDGALLRAYAGGVANGKVVIIVPPCGMPVELCEYWVHYLSQEHYVITWESRGLFGKTENFDALGYDVFSQAKDLFAVMDYFGIDCSHVMGLCGGAAIALTAASLQPERVSSLSLWHGDFELGDNCQKTRHQKDLQILMSMAGSNRTQAASLQKLFAQPAILENIPMHLAHLILYPYVTGELFFRYGKLNGSIMNADIIPFLNKVLQPTLVVTSKDDTTAHPEGSLFVADKLSNATLHIELHGDHISLFSAESNLTKLATKFIRDEAL</sequence>
<keyword evidence="3" id="KW-1185">Reference proteome</keyword>
<dbReference type="GO" id="GO:0046503">
    <property type="term" value="P:glycerolipid catabolic process"/>
    <property type="evidence" value="ECO:0007669"/>
    <property type="project" value="TreeGrafter"/>
</dbReference>
<evidence type="ECO:0000313" key="2">
    <source>
        <dbReference type="EMBL" id="QDL11466.1"/>
    </source>
</evidence>
<dbReference type="PANTHER" id="PTHR43433">
    <property type="entry name" value="HYDROLASE, ALPHA/BETA FOLD FAMILY PROTEIN"/>
    <property type="match status" value="1"/>
</dbReference>
<dbReference type="Gene3D" id="3.40.50.1820">
    <property type="entry name" value="alpha/beta hydrolase"/>
    <property type="match status" value="1"/>
</dbReference>
<dbReference type="KEGG" id="bsen:DP114_29380"/>
<dbReference type="GO" id="GO:0004806">
    <property type="term" value="F:triacylglycerol lipase activity"/>
    <property type="evidence" value="ECO:0007669"/>
    <property type="project" value="TreeGrafter"/>
</dbReference>
<dbReference type="RefSeq" id="WP_169265644.1">
    <property type="nucleotide sequence ID" value="NZ_CAWOXK010000001.1"/>
</dbReference>
<evidence type="ECO:0000313" key="1">
    <source>
        <dbReference type="EMBL" id="QDL11459.1"/>
    </source>
</evidence>
<dbReference type="InterPro" id="IPR029058">
    <property type="entry name" value="AB_hydrolase_fold"/>
</dbReference>
<dbReference type="AlphaFoldDB" id="A0A856MQY0"/>
<name>A0A856MQY0_9CYAN</name>
<dbReference type="EMBL" id="CP030118">
    <property type="protein sequence ID" value="QDL11459.1"/>
    <property type="molecule type" value="Genomic_DNA"/>
</dbReference>
<gene>
    <name evidence="1" type="ORF">DP114_29340</name>
    <name evidence="2" type="ORF">DP114_29380</name>
</gene>
<dbReference type="InterPro" id="IPR050471">
    <property type="entry name" value="AB_hydrolase"/>
</dbReference>
<dbReference type="SUPFAM" id="SSF53474">
    <property type="entry name" value="alpha/beta-Hydrolases"/>
    <property type="match status" value="1"/>
</dbReference>
<keyword evidence="2" id="KW-0378">Hydrolase</keyword>
<protein>
    <submittedName>
        <fullName evidence="2">Alpha/beta hydrolase</fullName>
    </submittedName>
</protein>
<dbReference type="KEGG" id="bsen:DP114_29340"/>
<dbReference type="Proteomes" id="UP000503129">
    <property type="component" value="Chromosome"/>
</dbReference>
<dbReference type="PANTHER" id="PTHR43433:SF5">
    <property type="entry name" value="AB HYDROLASE-1 DOMAIN-CONTAINING PROTEIN"/>
    <property type="match status" value="1"/>
</dbReference>
<accession>A0A856MQY0</accession>
<dbReference type="EMBL" id="CP030118">
    <property type="protein sequence ID" value="QDL11466.1"/>
    <property type="molecule type" value="Genomic_DNA"/>
</dbReference>